<dbReference type="PRINTS" id="PR00463">
    <property type="entry name" value="EP450I"/>
</dbReference>
<feature type="binding site" description="axial binding residue" evidence="13">
    <location>
        <position position="497"/>
    </location>
    <ligand>
        <name>heme</name>
        <dbReference type="ChEBI" id="CHEBI:30413"/>
    </ligand>
    <ligandPart>
        <name>Fe</name>
        <dbReference type="ChEBI" id="CHEBI:18248"/>
    </ligandPart>
</feature>
<comment type="cofactor">
    <cofactor evidence="1 13">
        <name>heme</name>
        <dbReference type="ChEBI" id="CHEBI:30413"/>
    </cofactor>
</comment>
<dbReference type="PANTHER" id="PTHR24292:SF93">
    <property type="entry name" value="CYTOCHROME P450 310A1-RELATED"/>
    <property type="match status" value="1"/>
</dbReference>
<keyword evidence="5 13" id="KW-0349">Heme</keyword>
<keyword evidence="9 14" id="KW-0560">Oxidoreductase</keyword>
<dbReference type="InterPro" id="IPR001128">
    <property type="entry name" value="Cyt_P450"/>
</dbReference>
<dbReference type="InterPro" id="IPR017972">
    <property type="entry name" value="Cyt_P450_CS"/>
</dbReference>
<dbReference type="GO" id="GO:0016705">
    <property type="term" value="F:oxidoreductase activity, acting on paired donors, with incorporation or reduction of molecular oxygen"/>
    <property type="evidence" value="ECO:0007669"/>
    <property type="project" value="InterPro"/>
</dbReference>
<comment type="caution">
    <text evidence="16">The sequence shown here is derived from an EMBL/GenBank/DDBJ whole genome shotgun (WGS) entry which is preliminary data.</text>
</comment>
<keyword evidence="10 13" id="KW-0408">Iron</keyword>
<dbReference type="PRINTS" id="PR00385">
    <property type="entry name" value="P450"/>
</dbReference>
<keyword evidence="8" id="KW-0492">Microsome</keyword>
<evidence type="ECO:0000256" key="7">
    <source>
        <dbReference type="ARBA" id="ARBA00022824"/>
    </source>
</evidence>
<keyword evidence="12 15" id="KW-0472">Membrane</keyword>
<dbReference type="EMBL" id="JBBCAQ010000036">
    <property type="protein sequence ID" value="KAK7575859.1"/>
    <property type="molecule type" value="Genomic_DNA"/>
</dbReference>
<dbReference type="InterPro" id="IPR036396">
    <property type="entry name" value="Cyt_P450_sf"/>
</dbReference>
<gene>
    <name evidence="16" type="ORF">V9T40_012145</name>
</gene>
<dbReference type="GO" id="GO:0005789">
    <property type="term" value="C:endoplasmic reticulum membrane"/>
    <property type="evidence" value="ECO:0007669"/>
    <property type="project" value="UniProtKB-SubCell"/>
</dbReference>
<evidence type="ECO:0000256" key="4">
    <source>
        <dbReference type="ARBA" id="ARBA00010617"/>
    </source>
</evidence>
<evidence type="ECO:0000256" key="15">
    <source>
        <dbReference type="SAM" id="Phobius"/>
    </source>
</evidence>
<dbReference type="GO" id="GO:0004497">
    <property type="term" value="F:monooxygenase activity"/>
    <property type="evidence" value="ECO:0007669"/>
    <property type="project" value="UniProtKB-KW"/>
</dbReference>
<dbReference type="SUPFAM" id="SSF48264">
    <property type="entry name" value="Cytochrome P450"/>
    <property type="match status" value="1"/>
</dbReference>
<dbReference type="Proteomes" id="UP001367676">
    <property type="component" value="Unassembled WGS sequence"/>
</dbReference>
<evidence type="ECO:0000256" key="14">
    <source>
        <dbReference type="RuleBase" id="RU000461"/>
    </source>
</evidence>
<comment type="subcellular location">
    <subcellularLocation>
        <location evidence="3">Endoplasmic reticulum membrane</location>
        <topology evidence="3">Peripheral membrane protein</topology>
    </subcellularLocation>
    <subcellularLocation>
        <location evidence="2">Microsome membrane</location>
        <topology evidence="2">Peripheral membrane protein</topology>
    </subcellularLocation>
</comment>
<dbReference type="InterPro" id="IPR050476">
    <property type="entry name" value="Insect_CytP450_Detox"/>
</dbReference>
<evidence type="ECO:0000256" key="1">
    <source>
        <dbReference type="ARBA" id="ARBA00001971"/>
    </source>
</evidence>
<keyword evidence="15" id="KW-0812">Transmembrane</keyword>
<dbReference type="GO" id="GO:0005506">
    <property type="term" value="F:iron ion binding"/>
    <property type="evidence" value="ECO:0007669"/>
    <property type="project" value="InterPro"/>
</dbReference>
<dbReference type="PROSITE" id="PS00086">
    <property type="entry name" value="CYTOCHROME_P450"/>
    <property type="match status" value="1"/>
</dbReference>
<dbReference type="Pfam" id="PF00067">
    <property type="entry name" value="p450"/>
    <property type="match status" value="1"/>
</dbReference>
<name>A0AAN9T846_9HEMI</name>
<feature type="transmembrane region" description="Helical" evidence="15">
    <location>
        <begin position="26"/>
        <end position="46"/>
    </location>
</feature>
<evidence type="ECO:0000256" key="5">
    <source>
        <dbReference type="ARBA" id="ARBA00022617"/>
    </source>
</evidence>
<evidence type="ECO:0000313" key="17">
    <source>
        <dbReference type="Proteomes" id="UP001367676"/>
    </source>
</evidence>
<keyword evidence="11 14" id="KW-0503">Monooxygenase</keyword>
<dbReference type="GO" id="GO:0020037">
    <property type="term" value="F:heme binding"/>
    <property type="evidence" value="ECO:0007669"/>
    <property type="project" value="InterPro"/>
</dbReference>
<evidence type="ECO:0000256" key="10">
    <source>
        <dbReference type="ARBA" id="ARBA00023004"/>
    </source>
</evidence>
<proteinExistence type="inferred from homology"/>
<evidence type="ECO:0000256" key="12">
    <source>
        <dbReference type="ARBA" id="ARBA00023136"/>
    </source>
</evidence>
<dbReference type="InterPro" id="IPR002401">
    <property type="entry name" value="Cyt_P450_E_grp-I"/>
</dbReference>
<evidence type="ECO:0000256" key="2">
    <source>
        <dbReference type="ARBA" id="ARBA00004174"/>
    </source>
</evidence>
<evidence type="ECO:0000313" key="16">
    <source>
        <dbReference type="EMBL" id="KAK7575859.1"/>
    </source>
</evidence>
<comment type="similarity">
    <text evidence="4 14">Belongs to the cytochrome P450 family.</text>
</comment>
<reference evidence="16 17" key="1">
    <citation type="submission" date="2024-03" db="EMBL/GenBank/DDBJ databases">
        <title>Adaptation during the transition from Ophiocordyceps entomopathogen to insect associate is accompanied by gene loss and intensified selection.</title>
        <authorList>
            <person name="Ward C.M."/>
            <person name="Onetto C.A."/>
            <person name="Borneman A.R."/>
        </authorList>
    </citation>
    <scope>NUCLEOTIDE SEQUENCE [LARGE SCALE GENOMIC DNA]</scope>
    <source>
        <strain evidence="16">AWRI1</strain>
        <tissue evidence="16">Single Adult Female</tissue>
    </source>
</reference>
<dbReference type="CDD" id="cd11056">
    <property type="entry name" value="CYP6-like"/>
    <property type="match status" value="1"/>
</dbReference>
<evidence type="ECO:0000256" key="8">
    <source>
        <dbReference type="ARBA" id="ARBA00022848"/>
    </source>
</evidence>
<organism evidence="16 17">
    <name type="scientific">Parthenolecanium corni</name>
    <dbReference type="NCBI Taxonomy" id="536013"/>
    <lineage>
        <taxon>Eukaryota</taxon>
        <taxon>Metazoa</taxon>
        <taxon>Ecdysozoa</taxon>
        <taxon>Arthropoda</taxon>
        <taxon>Hexapoda</taxon>
        <taxon>Insecta</taxon>
        <taxon>Pterygota</taxon>
        <taxon>Neoptera</taxon>
        <taxon>Paraneoptera</taxon>
        <taxon>Hemiptera</taxon>
        <taxon>Sternorrhyncha</taxon>
        <taxon>Coccoidea</taxon>
        <taxon>Coccidae</taxon>
        <taxon>Parthenolecanium</taxon>
    </lineage>
</organism>
<dbReference type="FunFam" id="1.10.630.10:FF:000042">
    <property type="entry name" value="Cytochrome P450"/>
    <property type="match status" value="1"/>
</dbReference>
<sequence length="558" mass="64982">MIPSSDFSSSVPSIDTRHKVVPVAKLRIMLLIFLIAFLLVLVLIYLRKCQKTWQNRGFPSTSPNLLFGDIGDSVWGRKMISFVVDDIYKKYPNEKLVGFYEFFRPNLLIRDPQLIESVLVKDFSTFTDRLWIDSSGNNKMSKHLFMMRGKQWKDLRTKLITTFSTNKLKLMVSLMDRCAQIMDTLVEEKCGEESVDMKEIMSRFATDVIGYCIFGLKFNTLTEPESEYRIIGKKMFNPNLKALIIGFLRVISPKTVALLKLTETAPEVEEFFSNLLRQSEDFRKKESFRRNDLMQLILDIRDRDRERAQCKEYDDVGKYFVLNLLIHSWLTEYDVSIAEEMIDDDTVLSNIFIFYMAGFETTASTLSFCLYELSFHPECQQRLREEIRALLETNENVASYEVLKKMTYAEMVISETLRKYPPVGFLFRVCNESYQLPESSLQLFRGDRVTIPVLPLHFDEKYYPNPEKFDPDRFTPENISARPPYTYLPFGDGPRMCLAIRFAKMEMKLCLARIISKYEFLPSSKTEIPLQMHSRSFLLNPKNGIQLRVRPATKGGSS</sequence>
<evidence type="ECO:0000256" key="3">
    <source>
        <dbReference type="ARBA" id="ARBA00004406"/>
    </source>
</evidence>
<keyword evidence="15" id="KW-1133">Transmembrane helix</keyword>
<keyword evidence="7" id="KW-0256">Endoplasmic reticulum</keyword>
<keyword evidence="6 13" id="KW-0479">Metal-binding</keyword>
<evidence type="ECO:0000256" key="9">
    <source>
        <dbReference type="ARBA" id="ARBA00023002"/>
    </source>
</evidence>
<dbReference type="PANTHER" id="PTHR24292">
    <property type="entry name" value="CYTOCHROME P450"/>
    <property type="match status" value="1"/>
</dbReference>
<evidence type="ECO:0000256" key="6">
    <source>
        <dbReference type="ARBA" id="ARBA00022723"/>
    </source>
</evidence>
<evidence type="ECO:0000256" key="13">
    <source>
        <dbReference type="PIRSR" id="PIRSR602401-1"/>
    </source>
</evidence>
<evidence type="ECO:0008006" key="18">
    <source>
        <dbReference type="Google" id="ProtNLM"/>
    </source>
</evidence>
<dbReference type="AlphaFoldDB" id="A0AAN9T846"/>
<evidence type="ECO:0000256" key="11">
    <source>
        <dbReference type="ARBA" id="ARBA00023033"/>
    </source>
</evidence>
<dbReference type="Gene3D" id="1.10.630.10">
    <property type="entry name" value="Cytochrome P450"/>
    <property type="match status" value="1"/>
</dbReference>
<accession>A0AAN9T846</accession>
<protein>
    <recommendedName>
        <fullName evidence="18">Cytochrome P450</fullName>
    </recommendedName>
</protein>
<keyword evidence="17" id="KW-1185">Reference proteome</keyword>